<dbReference type="Proteomes" id="UP000602284">
    <property type="component" value="Unassembled WGS sequence"/>
</dbReference>
<evidence type="ECO:0000256" key="1">
    <source>
        <dbReference type="SAM" id="MobiDB-lite"/>
    </source>
</evidence>
<protein>
    <submittedName>
        <fullName evidence="4">S-layer homology domain-containing protein</fullName>
    </submittedName>
</protein>
<organism evidence="4 5">
    <name type="scientific">Tumebacillus amylolyticus</name>
    <dbReference type="NCBI Taxonomy" id="2801339"/>
    <lineage>
        <taxon>Bacteria</taxon>
        <taxon>Bacillati</taxon>
        <taxon>Bacillota</taxon>
        <taxon>Bacilli</taxon>
        <taxon>Bacillales</taxon>
        <taxon>Alicyclobacillaceae</taxon>
        <taxon>Tumebacillus</taxon>
    </lineage>
</organism>
<proteinExistence type="predicted"/>
<dbReference type="InterPro" id="IPR001119">
    <property type="entry name" value="SLH_dom"/>
</dbReference>
<dbReference type="InterPro" id="IPR032599">
    <property type="entry name" value="YcdB/YcdC_rep_domain"/>
</dbReference>
<evidence type="ECO:0000313" key="5">
    <source>
        <dbReference type="Proteomes" id="UP000602284"/>
    </source>
</evidence>
<dbReference type="Pfam" id="PF00395">
    <property type="entry name" value="SLH"/>
    <property type="match status" value="2"/>
</dbReference>
<evidence type="ECO:0000313" key="4">
    <source>
        <dbReference type="EMBL" id="MBL0386290.1"/>
    </source>
</evidence>
<feature type="domain" description="SLH" evidence="3">
    <location>
        <begin position="675"/>
        <end position="737"/>
    </location>
</feature>
<evidence type="ECO:0000259" key="3">
    <source>
        <dbReference type="PROSITE" id="PS51272"/>
    </source>
</evidence>
<gene>
    <name evidence="4" type="ORF">JJB07_06435</name>
</gene>
<dbReference type="RefSeq" id="WP_201632388.1">
    <property type="nucleotide sequence ID" value="NZ_JAEQNB010000001.1"/>
</dbReference>
<dbReference type="EMBL" id="JAEQNB010000001">
    <property type="protein sequence ID" value="MBL0386290.1"/>
    <property type="molecule type" value="Genomic_DNA"/>
</dbReference>
<feature type="chain" id="PRO_5045047980" evidence="2">
    <location>
        <begin position="35"/>
        <end position="738"/>
    </location>
</feature>
<dbReference type="PROSITE" id="PS51272">
    <property type="entry name" value="SLH"/>
    <property type="match status" value="2"/>
</dbReference>
<keyword evidence="2" id="KW-0732">Signal</keyword>
<feature type="region of interest" description="Disordered" evidence="1">
    <location>
        <begin position="281"/>
        <end position="312"/>
    </location>
</feature>
<feature type="signal peptide" evidence="2">
    <location>
        <begin position="1"/>
        <end position="34"/>
    </location>
</feature>
<accession>A0ABS1J7P5</accession>
<keyword evidence="5" id="KW-1185">Reference proteome</keyword>
<feature type="domain" description="SLH" evidence="3">
    <location>
        <begin position="611"/>
        <end position="672"/>
    </location>
</feature>
<evidence type="ECO:0000256" key="2">
    <source>
        <dbReference type="SAM" id="SignalP"/>
    </source>
</evidence>
<comment type="caution">
    <text evidence="4">The sequence shown here is derived from an EMBL/GenBank/DDBJ whole genome shotgun (WGS) entry which is preliminary data.</text>
</comment>
<name>A0ABS1J7P5_9BACL</name>
<sequence length="738" mass="81002">MFRKHRLHKVTCTLLACTLLGSPMMIGKLPAAYAESTVATHAAAPAVSKEQAVETARTVMKLTQDSWKLSTFEYRSNASDKWGNANGPRWQLEFTPVDPNTHTAYSVVIDGKTGQMIGMNFYNKMDPQAGDATQEQARKAGEAFLAQVAPDELKQAELTTSEVNSMGASKSFNFTYVRKTADGVYVLGDRISLTMAGNGNLISYEIHWSNADFPKPNGTVSVADANKSYADALGLRLMYQQQYRTATPTMSLVYGTDFSQNFMFPEPLTPYLIDAKSGKAINRNGDERKPTSTVQKPIVENGPTAPTPRNTPLTQEEAEDLLLSSGLLHQGDQLQDPSYQESSPTNKTWSFSVSANGSKKPTGNVFLDALTGEVISYNTFSVSSTSSEPAMTSDAITQKAMNLVKKLYPGRMGLFSYVTTATLPNSMKGSDGESTGVSFTYLKNGVPSQYGLQIIFDRDGNVTNFYGQPFELLTSDKTDYPDPSKAITLEQATSTYIQKRPLRLSYYFPILADGTQSTQPMLVWAPKDNDYPIPYVDALTNEYIDTDLSQVKPSAQPTDIKDHWAEKALTQFADRGLLDIQDGKAYPNNEISRAEYIRLLTNFRVGLSTTDKPTFEDVPTNSKYFNSIETAVFLGWIAKDKTFRPDDKISRQEAASILTRVLGYQDLAKHTEIFALPYSDGGQVASYAKGSVAILTGLGVMTGSANEFRPTGDITLAEACTAILKLSSITTNFPPYVK</sequence>
<dbReference type="Pfam" id="PF16244">
    <property type="entry name" value="DUF4901"/>
    <property type="match status" value="2"/>
</dbReference>
<reference evidence="4 5" key="1">
    <citation type="submission" date="2021-01" db="EMBL/GenBank/DDBJ databases">
        <title>Tumebacillus sp. strain ITR2 16S ribosomal RNA gene Genome sequencing and assembly.</title>
        <authorList>
            <person name="Kang M."/>
        </authorList>
    </citation>
    <scope>NUCLEOTIDE SEQUENCE [LARGE SCALE GENOMIC DNA]</scope>
    <source>
        <strain evidence="4 5">ITR2</strain>
    </source>
</reference>